<dbReference type="GO" id="GO:0003723">
    <property type="term" value="F:RNA binding"/>
    <property type="evidence" value="ECO:0007669"/>
    <property type="project" value="InterPro"/>
</dbReference>
<protein>
    <recommendedName>
        <fullName evidence="5">polynucleotide adenylyltransferase</fullName>
        <ecNumber evidence="5">2.7.7.19</ecNumber>
    </recommendedName>
</protein>
<evidence type="ECO:0000256" key="5">
    <source>
        <dbReference type="ARBA" id="ARBA00012388"/>
    </source>
</evidence>
<feature type="compositionally biased region" description="Polar residues" evidence="15">
    <location>
        <begin position="67"/>
        <end position="78"/>
    </location>
</feature>
<keyword evidence="13" id="KW-0539">Nucleus</keyword>
<feature type="transmembrane region" description="Helical" evidence="16">
    <location>
        <begin position="91"/>
        <end position="108"/>
    </location>
</feature>
<dbReference type="InterPro" id="IPR007012">
    <property type="entry name" value="PolA_pol_cen_dom"/>
</dbReference>
<dbReference type="InterPro" id="IPR011068">
    <property type="entry name" value="NuclTrfase_I-like_C"/>
</dbReference>
<dbReference type="PANTHER" id="PTHR10682">
    <property type="entry name" value="POLY A POLYMERASE"/>
    <property type="match status" value="1"/>
</dbReference>
<comment type="similarity">
    <text evidence="3">Belongs to the UPF0057 (PMP3) family.</text>
</comment>
<evidence type="ECO:0000256" key="11">
    <source>
        <dbReference type="ARBA" id="ARBA00022989"/>
    </source>
</evidence>
<feature type="compositionally biased region" description="Polar residues" evidence="15">
    <location>
        <begin position="14"/>
        <end position="33"/>
    </location>
</feature>
<dbReference type="GO" id="GO:0005634">
    <property type="term" value="C:nucleus"/>
    <property type="evidence" value="ECO:0007669"/>
    <property type="project" value="UniProtKB-SubCell"/>
</dbReference>
<dbReference type="Pfam" id="PF01679">
    <property type="entry name" value="Pmp3"/>
    <property type="match status" value="1"/>
</dbReference>
<sequence length="2129" mass="247117">MSQSRFLHHFPPKASTSNRPPQLIVNISSSMEAPSNYYPPPPYDSSQLIQQPDPAPASAPMMEKGQLPQQQAYATPQVQHQQAERNLVRDLITLIICFLIPPIAIALQNGPRMKLHILLSVLLCILGWLPAVLHARRHSSTQQTSLLHACPPPPAAEVRKAHSRDASYSCKFKLEMKIDAVDVKYSALFKMPTETEQISENSSEIIVDETYKLELEAMVKFKMMRKQFKPSAEYNCEMWKFWRGLVNMNVELSLPTSDSNILGSYNLKTNNEIKCTEFAEMLEKMSKNTVSNSFDENLDHFPRVVREYVESCRLAHFCAIAILLKSSSTYSNDDVLLANDKASNHLWKFTEFFNPEKLKNETKFTYNLRMLGMKCREHGKCQQIIQLKLALKKLLGPIFLSKLENGNPLTMSFDIVDDAQLALNYTQMFLKDSSDTLTAETKVSTQILFSKILKIYSTIYQIFKTDRERDDVNKFLEHCSQIWQKGLIVFATLPDMNIKTLTLFYEFWTKLAKQFNKMPALKRSQRITVLFNKSDRMYGTNSIRAELYEAHAQNMLRFYEKGDNSFSDFLEQCELDGEGRKYKVRRFYLDEISTNKNLFEKLQIKYPKLKAMLRIELTGEKIIQIQKKNYIKYMKIGNDENTWKRAKFLLNILVYYQWFKNHFHTLPIAKRKLLDDQMGELEMLMNSTKEIGEIVEFEKTLLNDLYLVNKTFFPNDKNSVPNSLNVKDVQLLFLFYLHEAAIGALFKNEQFAEAIKNIGVDHKRLAHIISTNSEPFKRLIMESDGTINSPSVSLTTKDEEKANIDVNSNGKGIELNSLTDQTESEEFNEIKPKYQDEGKYNNELVRFYMDLMLKEAPIQESTKKQIGIDAIYFHYKAKIIDSFGNFVKLIAEQTQPNPELEQTFKELTLEAEQWKLFSTPIDAEQKQSKICLMQIILRKLGISDYLKAAFLKEEASEQWEKADCENAEFSAKSVEYQLKSPHIEAVHTFAIARLLRKFPKFEQFVNENALTFPGIRQFATSDYVEILNLYKRVFGEENDQLAMESEVIIGLKYQIKSISINTLMIHQSINSSHFDTVRAEVFAILTILQIFADNDQQQQQQQQQQQPQAMLRLSCPLLYYQQFLNALAKPFGRVAWKTPYNCFIQNYEQILRTQREVLTVAHSGFLQAFLLQNDIGDELITILREKAGVFLKLERLIGEDQIKQIWEIPEIRQKLFNRNFFLNKTRLFGHYYRCITNPDGNERIKERLAADFTILYNYFVSICREIANIKLRRELEKEIDVLWPFFRTFYDQFFPNFEEMCHASFIEESLLSHVTKNDKELSKKFAILVEDLRQNKNDIRKNMTNLLTLEDSNKFLQQINFDSLTDFCDEINLYKLFYAFLLSPSDEKLLILELGAIILETKQRLEAIDQIENNGKSETKIDTKSMLYQEFEKLLENKDKSVNRFEGLKIGWKKMFDQIKIDNVFYEKYVKNGGSSILSPAFPKLSQPVNSMEGTLDEDQRSNFEQFLNNFIKRKSAESIEEFNQKIRDTLSTLYCIVDNWSDKQARLLISGSLLLGTHTHDSDIDLICIVPGKSIKQSDFFGKLETLCNQNKCSDETNSTTLFCRLCEDKNVEELIKITYGTIFMLKFKLNGIQVDIPFVSIPDRKNLPVNLSVERLEKYLKKFALEQKNQYEKQIRILSSYCSTLYISNLIWEEDSKNYKNFRFMLLALKLWAKNNFIYSNKFGYLNGVSLTIMVAKIILLYPNASILFLLNKFFLIFTTRPLNVPLKIKLNAESNTNNLEEDSHLREVIMQIYTPISPEQNAAKFVTHSTARIIRKNMQKAFAQIQQLGTENIDWAIWLENTEKFIEKHDFYILINCMSEGEIGISKFCQFVESRIRLQLVYDIDKRGGNVEAQLYPDLFQESCKIPNKLVETCFSKNFCKIWLIGVNSNLYIEYVKYELTNFDLSIKRAFLKYNPPNEETSNSFIKMCCNGCTDIWMCCCCCQVTKGAQAVAWICLVLGFLCLPFAIIFFEKSLLYYFIAALLPFFSGIPIIVGELRGKPTHGMYLPFLIIFGIGFIVNLCAGIITLQLTKKKGASLEASAAPTILAFCTFGWLLLLAMDVWLYTIVLRAYFFVKRNGGHRIFYI</sequence>
<dbReference type="EC" id="2.7.7.19" evidence="5"/>
<dbReference type="SUPFAM" id="SSF81631">
    <property type="entry name" value="PAP/OAS1 substrate-binding domain"/>
    <property type="match status" value="1"/>
</dbReference>
<comment type="catalytic activity">
    <reaction evidence="14">
        <text>RNA(n) + ATP = RNA(n)-3'-adenine ribonucleotide + diphosphate</text>
        <dbReference type="Rhea" id="RHEA:11332"/>
        <dbReference type="Rhea" id="RHEA-COMP:14527"/>
        <dbReference type="Rhea" id="RHEA-COMP:17347"/>
        <dbReference type="ChEBI" id="CHEBI:30616"/>
        <dbReference type="ChEBI" id="CHEBI:33019"/>
        <dbReference type="ChEBI" id="CHEBI:140395"/>
        <dbReference type="ChEBI" id="CHEBI:173115"/>
        <dbReference type="EC" id="2.7.7.19"/>
    </reaction>
</comment>
<keyword evidence="10" id="KW-0067">ATP-binding</keyword>
<evidence type="ECO:0000256" key="4">
    <source>
        <dbReference type="ARBA" id="ARBA00010912"/>
    </source>
</evidence>
<keyword evidence="8 16" id="KW-0812">Transmembrane</keyword>
<name>A0A914I3S2_GLORO</name>
<feature type="domain" description="Poly(A) polymerase central" evidence="17">
    <location>
        <begin position="1703"/>
        <end position="1839"/>
    </location>
</feature>
<comment type="similarity">
    <text evidence="4">Belongs to the poly(A) polymerase family.</text>
</comment>
<dbReference type="GO" id="GO:0005524">
    <property type="term" value="F:ATP binding"/>
    <property type="evidence" value="ECO:0007669"/>
    <property type="project" value="UniProtKB-KW"/>
</dbReference>
<evidence type="ECO:0000256" key="15">
    <source>
        <dbReference type="SAM" id="MobiDB-lite"/>
    </source>
</evidence>
<evidence type="ECO:0000256" key="14">
    <source>
        <dbReference type="ARBA" id="ARBA00048830"/>
    </source>
</evidence>
<keyword evidence="9" id="KW-0547">Nucleotide-binding</keyword>
<evidence type="ECO:0000256" key="9">
    <source>
        <dbReference type="ARBA" id="ARBA00022741"/>
    </source>
</evidence>
<evidence type="ECO:0000256" key="2">
    <source>
        <dbReference type="ARBA" id="ARBA00004370"/>
    </source>
</evidence>
<dbReference type="PROSITE" id="PS01309">
    <property type="entry name" value="UPF0057"/>
    <property type="match status" value="1"/>
</dbReference>
<keyword evidence="11 16" id="KW-1133">Transmembrane helix</keyword>
<dbReference type="WBParaSite" id="Gr19_v10_g6333.t1">
    <property type="protein sequence ID" value="Gr19_v10_g6333.t1"/>
    <property type="gene ID" value="Gr19_v10_g6333"/>
</dbReference>
<proteinExistence type="inferred from homology"/>
<feature type="transmembrane region" description="Helical" evidence="16">
    <location>
        <begin position="2019"/>
        <end position="2037"/>
    </location>
</feature>
<evidence type="ECO:0000256" key="7">
    <source>
        <dbReference type="ARBA" id="ARBA00022679"/>
    </source>
</evidence>
<evidence type="ECO:0000313" key="19">
    <source>
        <dbReference type="WBParaSite" id="Gr19_v10_g6333.t1"/>
    </source>
</evidence>
<dbReference type="InterPro" id="IPR000612">
    <property type="entry name" value="PMP3"/>
</dbReference>
<dbReference type="InterPro" id="IPR043519">
    <property type="entry name" value="NT_sf"/>
</dbReference>
<comment type="subcellular location">
    <subcellularLocation>
        <location evidence="2">Membrane</location>
    </subcellularLocation>
    <subcellularLocation>
        <location evidence="1">Nucleus</location>
    </subcellularLocation>
</comment>
<evidence type="ECO:0000259" key="17">
    <source>
        <dbReference type="Pfam" id="PF04928"/>
    </source>
</evidence>
<evidence type="ECO:0000313" key="18">
    <source>
        <dbReference type="Proteomes" id="UP000887572"/>
    </source>
</evidence>
<dbReference type="SUPFAM" id="SSF55003">
    <property type="entry name" value="PAP/Archaeal CCA-adding enzyme, C-terminal domain"/>
    <property type="match status" value="1"/>
</dbReference>
<reference evidence="19" key="1">
    <citation type="submission" date="2022-11" db="UniProtKB">
        <authorList>
            <consortium name="WormBaseParasite"/>
        </authorList>
    </citation>
    <scope>IDENTIFICATION</scope>
</reference>
<keyword evidence="7" id="KW-0808">Transferase</keyword>
<dbReference type="PANTHER" id="PTHR10682:SF10">
    <property type="entry name" value="POLYNUCLEOTIDE ADENYLYLTRANSFERASE"/>
    <property type="match status" value="1"/>
</dbReference>
<dbReference type="Proteomes" id="UP000887572">
    <property type="component" value="Unplaced"/>
</dbReference>
<dbReference type="Gene3D" id="1.10.1410.10">
    <property type="match status" value="1"/>
</dbReference>
<dbReference type="GO" id="GO:0006397">
    <property type="term" value="P:mRNA processing"/>
    <property type="evidence" value="ECO:0007669"/>
    <property type="project" value="UniProtKB-KW"/>
</dbReference>
<accession>A0A914I3S2</accession>
<dbReference type="SUPFAM" id="SSF81301">
    <property type="entry name" value="Nucleotidyltransferase"/>
    <property type="match status" value="1"/>
</dbReference>
<dbReference type="GO" id="GO:1990817">
    <property type="term" value="F:poly(A) RNA polymerase activity"/>
    <property type="evidence" value="ECO:0007669"/>
    <property type="project" value="UniProtKB-EC"/>
</dbReference>
<evidence type="ECO:0000256" key="8">
    <source>
        <dbReference type="ARBA" id="ARBA00022692"/>
    </source>
</evidence>
<keyword evidence="18" id="KW-1185">Reference proteome</keyword>
<feature type="compositionally biased region" description="Basic residues" evidence="15">
    <location>
        <begin position="1"/>
        <end position="11"/>
    </location>
</feature>
<dbReference type="Gene3D" id="3.30.70.590">
    <property type="entry name" value="Poly(A) polymerase predicted RNA binding domain"/>
    <property type="match status" value="1"/>
</dbReference>
<evidence type="ECO:0000256" key="16">
    <source>
        <dbReference type="SAM" id="Phobius"/>
    </source>
</evidence>
<feature type="transmembrane region" description="Helical" evidence="16">
    <location>
        <begin position="2049"/>
        <end position="2069"/>
    </location>
</feature>
<dbReference type="GO" id="GO:0016020">
    <property type="term" value="C:membrane"/>
    <property type="evidence" value="ECO:0007669"/>
    <property type="project" value="UniProtKB-SubCell"/>
</dbReference>
<organism evidence="18 19">
    <name type="scientific">Globodera rostochiensis</name>
    <name type="common">Golden nematode worm</name>
    <name type="synonym">Heterodera rostochiensis</name>
    <dbReference type="NCBI Taxonomy" id="31243"/>
    <lineage>
        <taxon>Eukaryota</taxon>
        <taxon>Metazoa</taxon>
        <taxon>Ecdysozoa</taxon>
        <taxon>Nematoda</taxon>
        <taxon>Chromadorea</taxon>
        <taxon>Rhabditida</taxon>
        <taxon>Tylenchina</taxon>
        <taxon>Tylenchomorpha</taxon>
        <taxon>Tylenchoidea</taxon>
        <taxon>Heteroderidae</taxon>
        <taxon>Heteroderinae</taxon>
        <taxon>Globodera</taxon>
    </lineage>
</organism>
<evidence type="ECO:0000256" key="12">
    <source>
        <dbReference type="ARBA" id="ARBA00023136"/>
    </source>
</evidence>
<dbReference type="GO" id="GO:0031123">
    <property type="term" value="P:RNA 3'-end processing"/>
    <property type="evidence" value="ECO:0007669"/>
    <property type="project" value="InterPro"/>
</dbReference>
<evidence type="ECO:0000256" key="6">
    <source>
        <dbReference type="ARBA" id="ARBA00022664"/>
    </source>
</evidence>
<evidence type="ECO:0000256" key="3">
    <source>
        <dbReference type="ARBA" id="ARBA00009530"/>
    </source>
</evidence>
<feature type="transmembrane region" description="Helical" evidence="16">
    <location>
        <begin position="115"/>
        <end position="133"/>
    </location>
</feature>
<evidence type="ECO:0000256" key="13">
    <source>
        <dbReference type="ARBA" id="ARBA00023242"/>
    </source>
</evidence>
<feature type="transmembrane region" description="Helical" evidence="16">
    <location>
        <begin position="2089"/>
        <end position="2116"/>
    </location>
</feature>
<dbReference type="Gene3D" id="3.30.460.10">
    <property type="entry name" value="Beta Polymerase, domain 2"/>
    <property type="match status" value="1"/>
</dbReference>
<keyword evidence="12 16" id="KW-0472">Membrane</keyword>
<feature type="transmembrane region" description="Helical" evidence="16">
    <location>
        <begin position="1994"/>
        <end position="2013"/>
    </location>
</feature>
<dbReference type="Pfam" id="PF04928">
    <property type="entry name" value="PAP_central"/>
    <property type="match status" value="1"/>
</dbReference>
<feature type="transmembrane region" description="Helical" evidence="16">
    <location>
        <begin position="1727"/>
        <end position="1753"/>
    </location>
</feature>
<evidence type="ECO:0000256" key="10">
    <source>
        <dbReference type="ARBA" id="ARBA00022840"/>
    </source>
</evidence>
<feature type="region of interest" description="Disordered" evidence="15">
    <location>
        <begin position="1"/>
        <end position="78"/>
    </location>
</feature>
<evidence type="ECO:0000256" key="1">
    <source>
        <dbReference type="ARBA" id="ARBA00004123"/>
    </source>
</evidence>
<keyword evidence="6" id="KW-0507">mRNA processing</keyword>